<reference evidence="1" key="2">
    <citation type="journal article" date="2023" name="Microbiol Resour">
        <title>Decontamination and Annotation of the Draft Genome Sequence of the Oomycete Lagenidium giganteum ARSEF 373.</title>
        <authorList>
            <person name="Morgan W.R."/>
            <person name="Tartar A."/>
        </authorList>
    </citation>
    <scope>NUCLEOTIDE SEQUENCE</scope>
    <source>
        <strain evidence="1">ARSEF 373</strain>
    </source>
</reference>
<dbReference type="AlphaFoldDB" id="A0AAV2ZAM7"/>
<organism evidence="1 2">
    <name type="scientific">Lagenidium giganteum</name>
    <dbReference type="NCBI Taxonomy" id="4803"/>
    <lineage>
        <taxon>Eukaryota</taxon>
        <taxon>Sar</taxon>
        <taxon>Stramenopiles</taxon>
        <taxon>Oomycota</taxon>
        <taxon>Peronosporomycetes</taxon>
        <taxon>Pythiales</taxon>
        <taxon>Pythiaceae</taxon>
    </lineage>
</organism>
<dbReference type="Proteomes" id="UP001146120">
    <property type="component" value="Unassembled WGS sequence"/>
</dbReference>
<gene>
    <name evidence="1" type="ORF">N0F65_011044</name>
</gene>
<proteinExistence type="predicted"/>
<evidence type="ECO:0000313" key="2">
    <source>
        <dbReference type="Proteomes" id="UP001146120"/>
    </source>
</evidence>
<protein>
    <submittedName>
        <fullName evidence="1">Uncharacterized protein</fullName>
    </submittedName>
</protein>
<name>A0AAV2ZAM7_9STRA</name>
<comment type="caution">
    <text evidence="1">The sequence shown here is derived from an EMBL/GenBank/DDBJ whole genome shotgun (WGS) entry which is preliminary data.</text>
</comment>
<reference evidence="1" key="1">
    <citation type="submission" date="2022-11" db="EMBL/GenBank/DDBJ databases">
        <authorList>
            <person name="Morgan W.R."/>
            <person name="Tartar A."/>
        </authorList>
    </citation>
    <scope>NUCLEOTIDE SEQUENCE</scope>
    <source>
        <strain evidence="1">ARSEF 373</strain>
    </source>
</reference>
<sequence>MVAPALAQTASRTASSYATDLSSSACCTPSLTHAGSIDGFLGHGKPPR</sequence>
<accession>A0AAV2ZAM7</accession>
<dbReference type="EMBL" id="DAKRPA010000007">
    <property type="protein sequence ID" value="DBA04496.1"/>
    <property type="molecule type" value="Genomic_DNA"/>
</dbReference>
<keyword evidence="2" id="KW-1185">Reference proteome</keyword>
<evidence type="ECO:0000313" key="1">
    <source>
        <dbReference type="EMBL" id="DBA04496.1"/>
    </source>
</evidence>